<dbReference type="EMBL" id="FNON01000001">
    <property type="protein sequence ID" value="SDW57628.1"/>
    <property type="molecule type" value="Genomic_DNA"/>
</dbReference>
<reference evidence="1 2" key="1">
    <citation type="submission" date="2016-10" db="EMBL/GenBank/DDBJ databases">
        <authorList>
            <person name="de Groot N.N."/>
        </authorList>
    </citation>
    <scope>NUCLEOTIDE SEQUENCE [LARGE SCALE GENOMIC DNA]</scope>
    <source>
        <strain evidence="1 2">CPCC 202699</strain>
    </source>
</reference>
<keyword evidence="2" id="KW-1185">Reference proteome</keyword>
<sequence>MRRWVRYRLPVLVCVDSDDRQERHTVTHVVIPTPQEGSTLELDPAGEFLIYDQNMRRTNDNEVVVHRVVAAAENKAEWPPATRGRRRQS</sequence>
<proteinExistence type="predicted"/>
<dbReference type="RefSeq" id="WP_091286956.1">
    <property type="nucleotide sequence ID" value="NZ_FNON01000001.1"/>
</dbReference>
<accession>A0A1H2UNU1</accession>
<evidence type="ECO:0000313" key="2">
    <source>
        <dbReference type="Proteomes" id="UP000199515"/>
    </source>
</evidence>
<gene>
    <name evidence="1" type="ORF">SAMN05421504_101944</name>
</gene>
<protein>
    <submittedName>
        <fullName evidence="1">Uncharacterized protein</fullName>
    </submittedName>
</protein>
<evidence type="ECO:0000313" key="1">
    <source>
        <dbReference type="EMBL" id="SDW57628.1"/>
    </source>
</evidence>
<organism evidence="1 2">
    <name type="scientific">Amycolatopsis xylanica</name>
    <dbReference type="NCBI Taxonomy" id="589385"/>
    <lineage>
        <taxon>Bacteria</taxon>
        <taxon>Bacillati</taxon>
        <taxon>Actinomycetota</taxon>
        <taxon>Actinomycetes</taxon>
        <taxon>Pseudonocardiales</taxon>
        <taxon>Pseudonocardiaceae</taxon>
        <taxon>Amycolatopsis</taxon>
    </lineage>
</organism>
<dbReference type="Proteomes" id="UP000199515">
    <property type="component" value="Unassembled WGS sequence"/>
</dbReference>
<dbReference type="AlphaFoldDB" id="A0A1H2UNU1"/>
<dbReference type="OrthoDB" id="3394176at2"/>
<name>A0A1H2UNU1_9PSEU</name>